<evidence type="ECO:0000313" key="1">
    <source>
        <dbReference type="EMBL" id="QSX94180.1"/>
    </source>
</evidence>
<dbReference type="AlphaFoldDB" id="A0AAJ4MNI7"/>
<accession>A0AAJ4MNI7</accession>
<reference evidence="1 2" key="1">
    <citation type="submission" date="2021-03" db="EMBL/GenBank/DDBJ databases">
        <title>Draft genome sequence of Janthinobacterium sp. strain PLB02 isolated from infected primmorphs (Lubomirskia baicalensis).</title>
        <authorList>
            <person name="Chernogor L.I."/>
            <person name="Belikov S.I."/>
            <person name="Petrushin I.S."/>
        </authorList>
    </citation>
    <scope>NUCLEOTIDE SEQUENCE [LARGE SCALE GENOMIC DNA]</scope>
    <source>
        <strain evidence="1 2">PLB02</strain>
    </source>
</reference>
<evidence type="ECO:0008006" key="3">
    <source>
        <dbReference type="Google" id="ProtNLM"/>
    </source>
</evidence>
<proteinExistence type="predicted"/>
<protein>
    <recommendedName>
        <fullName evidence="3">HEPN AbiU2-like domain-containing protein</fullName>
    </recommendedName>
</protein>
<evidence type="ECO:0000313" key="2">
    <source>
        <dbReference type="Proteomes" id="UP000662821"/>
    </source>
</evidence>
<name>A0AAJ4MNI7_9BURK</name>
<organism evidence="1 2">
    <name type="scientific">Janthinobacterium lividum</name>
    <dbReference type="NCBI Taxonomy" id="29581"/>
    <lineage>
        <taxon>Bacteria</taxon>
        <taxon>Pseudomonadati</taxon>
        <taxon>Pseudomonadota</taxon>
        <taxon>Betaproteobacteria</taxon>
        <taxon>Burkholderiales</taxon>
        <taxon>Oxalobacteraceae</taxon>
        <taxon>Janthinobacterium</taxon>
    </lineage>
</organism>
<sequence length="219" mass="25128">MKPKTRALARCLSRPRLQWSEKRRRLALVFALETLALETARARRLGFEANTVVLNLGLFFLIAERDIQAVKIDALTHPDAWARSLAARVMLLTIHELDINKVAGNKLRKSLEDCDIPEDLRHDITEAMRTIRKAQAKAQQQFAYLRNSTIAHRDADALRQYRDITNIDELEVIRVAVDFYAGTSIFLEMIPRLLSHMATWRGMISQLAAQNARKGVRRE</sequence>
<gene>
    <name evidence="1" type="ORF">J3P46_15600</name>
</gene>
<dbReference type="Proteomes" id="UP000662821">
    <property type="component" value="Chromosome"/>
</dbReference>
<dbReference type="EMBL" id="CP071520">
    <property type="protein sequence ID" value="QSX94180.1"/>
    <property type="molecule type" value="Genomic_DNA"/>
</dbReference>
<dbReference type="RefSeq" id="WP_151095244.1">
    <property type="nucleotide sequence ID" value="NZ_CP071520.1"/>
</dbReference>